<evidence type="ECO:0000256" key="1">
    <source>
        <dbReference type="SAM" id="MobiDB-lite"/>
    </source>
</evidence>
<dbReference type="VEuPathDB" id="FungiDB:PITG_00813"/>
<dbReference type="EMBL" id="DS028118">
    <property type="protein sequence ID" value="EEY58186.1"/>
    <property type="molecule type" value="Genomic_DNA"/>
</dbReference>
<accession>D0MRR7</accession>
<evidence type="ECO:0000313" key="3">
    <source>
        <dbReference type="Proteomes" id="UP000006643"/>
    </source>
</evidence>
<proteinExistence type="predicted"/>
<dbReference type="GeneID" id="9472684"/>
<name>D0MRR7_PHYIT</name>
<feature type="compositionally biased region" description="Polar residues" evidence="1">
    <location>
        <begin position="7"/>
        <end position="28"/>
    </location>
</feature>
<dbReference type="HOGENOM" id="CLU_2241855_0_0_1"/>
<dbReference type="InParanoid" id="D0MRR7"/>
<organism evidence="2 3">
    <name type="scientific">Phytophthora infestans (strain T30-4)</name>
    <name type="common">Potato late blight agent</name>
    <dbReference type="NCBI Taxonomy" id="403677"/>
    <lineage>
        <taxon>Eukaryota</taxon>
        <taxon>Sar</taxon>
        <taxon>Stramenopiles</taxon>
        <taxon>Oomycota</taxon>
        <taxon>Peronosporomycetes</taxon>
        <taxon>Peronosporales</taxon>
        <taxon>Peronosporaceae</taxon>
        <taxon>Phytophthora</taxon>
    </lineage>
</organism>
<sequence length="105" mass="11211">MPVQARNAATSLSETPTRSSPDSCTPSWGLSGHPWKTPTCCRIAAVGPESHSSWNGTLPKAFLKSYHTSKLCSPQPFTALNPFCPGACLSFTSSQRTSRRASTPV</sequence>
<reference evidence="3" key="1">
    <citation type="journal article" date="2009" name="Nature">
        <title>Genome sequence and analysis of the Irish potato famine pathogen Phytophthora infestans.</title>
        <authorList>
            <consortium name="The Broad Institute Genome Sequencing Platform"/>
            <person name="Haas B.J."/>
            <person name="Kamoun S."/>
            <person name="Zody M.C."/>
            <person name="Jiang R.H."/>
            <person name="Handsaker R.E."/>
            <person name="Cano L.M."/>
            <person name="Grabherr M."/>
            <person name="Kodira C.D."/>
            <person name="Raffaele S."/>
            <person name="Torto-Alalibo T."/>
            <person name="Bozkurt T.O."/>
            <person name="Ah-Fong A.M."/>
            <person name="Alvarado L."/>
            <person name="Anderson V.L."/>
            <person name="Armstrong M.R."/>
            <person name="Avrova A."/>
            <person name="Baxter L."/>
            <person name="Beynon J."/>
            <person name="Boevink P.C."/>
            <person name="Bollmann S.R."/>
            <person name="Bos J.I."/>
            <person name="Bulone V."/>
            <person name="Cai G."/>
            <person name="Cakir C."/>
            <person name="Carrington J.C."/>
            <person name="Chawner M."/>
            <person name="Conti L."/>
            <person name="Costanzo S."/>
            <person name="Ewan R."/>
            <person name="Fahlgren N."/>
            <person name="Fischbach M.A."/>
            <person name="Fugelstad J."/>
            <person name="Gilroy E.M."/>
            <person name="Gnerre S."/>
            <person name="Green P.J."/>
            <person name="Grenville-Briggs L.J."/>
            <person name="Griffith J."/>
            <person name="Grunwald N.J."/>
            <person name="Horn K."/>
            <person name="Horner N.R."/>
            <person name="Hu C.H."/>
            <person name="Huitema E."/>
            <person name="Jeong D.H."/>
            <person name="Jones A.M."/>
            <person name="Jones J.D."/>
            <person name="Jones R.W."/>
            <person name="Karlsson E.K."/>
            <person name="Kunjeti S.G."/>
            <person name="Lamour K."/>
            <person name="Liu Z."/>
            <person name="Ma L."/>
            <person name="Maclean D."/>
            <person name="Chibucos M.C."/>
            <person name="McDonald H."/>
            <person name="McWalters J."/>
            <person name="Meijer H.J."/>
            <person name="Morgan W."/>
            <person name="Morris P.F."/>
            <person name="Munro C.A."/>
            <person name="O'Neill K."/>
            <person name="Ospina-Giraldo M."/>
            <person name="Pinzon A."/>
            <person name="Pritchard L."/>
            <person name="Ramsahoye B."/>
            <person name="Ren Q."/>
            <person name="Restrepo S."/>
            <person name="Roy S."/>
            <person name="Sadanandom A."/>
            <person name="Savidor A."/>
            <person name="Schornack S."/>
            <person name="Schwartz D.C."/>
            <person name="Schumann U.D."/>
            <person name="Schwessinger B."/>
            <person name="Seyer L."/>
            <person name="Sharpe T."/>
            <person name="Silvar C."/>
            <person name="Song J."/>
            <person name="Studholme D.J."/>
            <person name="Sykes S."/>
            <person name="Thines M."/>
            <person name="van de Vondervoort P.J."/>
            <person name="Phuntumart V."/>
            <person name="Wawra S."/>
            <person name="Weide R."/>
            <person name="Win J."/>
            <person name="Young C."/>
            <person name="Zhou S."/>
            <person name="Fry W."/>
            <person name="Meyers B.C."/>
            <person name="van West P."/>
            <person name="Ristaino J."/>
            <person name="Govers F."/>
            <person name="Birch P.R."/>
            <person name="Whisson S.C."/>
            <person name="Judelson H.S."/>
            <person name="Nusbaum C."/>
        </authorList>
    </citation>
    <scope>NUCLEOTIDE SEQUENCE [LARGE SCALE GENOMIC DNA]</scope>
    <source>
        <strain evidence="3">T30-4</strain>
    </source>
</reference>
<dbReference type="AlphaFoldDB" id="D0MRR7"/>
<dbReference type="RefSeq" id="XP_002909372.1">
    <property type="nucleotide sequence ID" value="XM_002909326.1"/>
</dbReference>
<dbReference type="OMA" id="ESHSSWN"/>
<dbReference type="Proteomes" id="UP000006643">
    <property type="component" value="Unassembled WGS sequence"/>
</dbReference>
<gene>
    <name evidence="2" type="ORF">PITG_00813</name>
</gene>
<keyword evidence="3" id="KW-1185">Reference proteome</keyword>
<dbReference type="KEGG" id="pif:PITG_00813"/>
<protein>
    <submittedName>
        <fullName evidence="2">Uncharacterized protein</fullName>
    </submittedName>
</protein>
<feature type="region of interest" description="Disordered" evidence="1">
    <location>
        <begin position="1"/>
        <end position="33"/>
    </location>
</feature>
<evidence type="ECO:0000313" key="2">
    <source>
        <dbReference type="EMBL" id="EEY58186.1"/>
    </source>
</evidence>